<reference evidence="1 2" key="1">
    <citation type="submission" date="2015-09" db="EMBL/GenBank/DDBJ databases">
        <authorList>
            <consortium name="Pathogen Informatics"/>
        </authorList>
    </citation>
    <scope>NUCLEOTIDE SEQUENCE [LARGE SCALE GENOMIC DNA]</scope>
    <source>
        <strain evidence="1 2">2789STDY5608822</strain>
    </source>
</reference>
<evidence type="ECO:0000313" key="1">
    <source>
        <dbReference type="EMBL" id="CUN41593.1"/>
    </source>
</evidence>
<proteinExistence type="predicted"/>
<accession>A0A8D9L1X2</accession>
<gene>
    <name evidence="1" type="ORF">ERS852380_00296</name>
</gene>
<sequence>MLILSVVTYETFVQVFPHDRIVFLRLTSQRYFEYKKSK</sequence>
<evidence type="ECO:0000313" key="2">
    <source>
        <dbReference type="Proteomes" id="UP000095455"/>
    </source>
</evidence>
<organism evidence="1 2">
    <name type="scientific">Parabacteroides distasonis</name>
    <dbReference type="NCBI Taxonomy" id="823"/>
    <lineage>
        <taxon>Bacteria</taxon>
        <taxon>Pseudomonadati</taxon>
        <taxon>Bacteroidota</taxon>
        <taxon>Bacteroidia</taxon>
        <taxon>Bacteroidales</taxon>
        <taxon>Tannerellaceae</taxon>
        <taxon>Parabacteroides</taxon>
    </lineage>
</organism>
<protein>
    <submittedName>
        <fullName evidence="1">Uncharacterized protein</fullName>
    </submittedName>
</protein>
<name>A0A8D9L1X2_PARDI</name>
<dbReference type="Proteomes" id="UP000095455">
    <property type="component" value="Unassembled WGS sequence"/>
</dbReference>
<comment type="caution">
    <text evidence="1">The sequence shown here is derived from an EMBL/GenBank/DDBJ whole genome shotgun (WGS) entry which is preliminary data.</text>
</comment>
<dbReference type="AlphaFoldDB" id="A0A8D9L1X2"/>
<dbReference type="EMBL" id="CYYK01000001">
    <property type="protein sequence ID" value="CUN41593.1"/>
    <property type="molecule type" value="Genomic_DNA"/>
</dbReference>